<reference evidence="1 2" key="1">
    <citation type="journal article" date="1995" name="DNA Res.">
        <title>Sequence analysis of the genome of the unicellular cyanobacterium Synechocystis sp. strain PCC6803. I. Sequence features in the 1 Mb region from map positions 64% to 92% of the genome.</title>
        <authorList>
            <person name="Kaneko T."/>
            <person name="Tanaka A."/>
            <person name="Sato S."/>
            <person name="Kotani H."/>
            <person name="Sazuka T."/>
            <person name="Miyajima N."/>
            <person name="Sugiura M."/>
            <person name="Tabata S."/>
        </authorList>
    </citation>
    <scope>NUCLEOTIDE SEQUENCE [LARGE SCALE GENOMIC DNA]</scope>
    <source>
        <strain evidence="2">ATCC 27184 / PCC 6803 / Kazusa</strain>
    </source>
</reference>
<sequence length="146" mass="16572">MDILAQLLSELFIKSYLSMSNKVIKKQTLTISWLTLSQVLGGITMVLAQSIPPRFQGTWVENLKNCALPMDDTRLVLSDGWVDFHESRGKITAVTVDDELNLRVTAKLAGEGETWKDTFHFRLSENHQKLTSIHEDGISFTRHRCP</sequence>
<accession>Q55400</accession>
<organism evidence="1 2">
    <name type="scientific">Synechocystis sp. (strain ATCC 27184 / PCC 6803 / Kazusa)</name>
    <dbReference type="NCBI Taxonomy" id="1111708"/>
    <lineage>
        <taxon>Bacteria</taxon>
        <taxon>Bacillati</taxon>
        <taxon>Cyanobacteriota</taxon>
        <taxon>Cyanophyceae</taxon>
        <taxon>Synechococcales</taxon>
        <taxon>Merismopediaceae</taxon>
        <taxon>Synechocystis</taxon>
    </lineage>
</organism>
<gene>
    <name evidence="1" type="ordered locus">slr0572</name>
</gene>
<dbReference type="IntAct" id="Q55400">
    <property type="interactions" value="1"/>
</dbReference>
<dbReference type="KEGG" id="syn:slr0572"/>
<proteinExistence type="predicted"/>
<name>Q55400_SYNY3</name>
<dbReference type="EnsemblBacteria" id="BAA10490">
    <property type="protein sequence ID" value="BAA10490"/>
    <property type="gene ID" value="BAA10490"/>
</dbReference>
<dbReference type="PIR" id="S75755">
    <property type="entry name" value="S75755"/>
</dbReference>
<evidence type="ECO:0000313" key="2">
    <source>
        <dbReference type="Proteomes" id="UP000001425"/>
    </source>
</evidence>
<evidence type="ECO:0000313" key="1">
    <source>
        <dbReference type="EMBL" id="BAA10490.1"/>
    </source>
</evidence>
<dbReference type="InParanoid" id="Q55400"/>
<reference evidence="1 2" key="2">
    <citation type="journal article" date="1996" name="DNA Res.">
        <title>Sequence analysis of the genome of the unicellular cyanobacterium Synechocystis sp. strain PCC6803. II. Sequence determination of the entire genome and assignment of potential protein-coding regions.</title>
        <authorList>
            <person name="Kaneko T."/>
            <person name="Sato S."/>
            <person name="Kotani H."/>
            <person name="Tanaka A."/>
            <person name="Asamizu E."/>
            <person name="Nakamura Y."/>
            <person name="Miyajima N."/>
            <person name="Hirosawa M."/>
            <person name="Sugiura M."/>
            <person name="Sasamoto S."/>
            <person name="Kimura T."/>
            <person name="Hosouchi T."/>
            <person name="Matsuno A."/>
            <person name="Muraki A."/>
            <person name="Nakazaki N."/>
            <person name="Naruo K."/>
            <person name="Okumura S."/>
            <person name="Shimpo S."/>
            <person name="Takeuchi C."/>
            <person name="Wada T."/>
            <person name="Watanabe A."/>
            <person name="Yamada M."/>
            <person name="Yasuda M."/>
            <person name="Tabata S."/>
        </authorList>
    </citation>
    <scope>NUCLEOTIDE SEQUENCE [LARGE SCALE GENOMIC DNA]</scope>
    <source>
        <strain evidence="2">ATCC 27184 / PCC 6803 / Kazusa</strain>
    </source>
</reference>
<protein>
    <submittedName>
        <fullName evidence="1">Slr0572 protein</fullName>
    </submittedName>
</protein>
<dbReference type="EMBL" id="BA000022">
    <property type="protein sequence ID" value="BAA10490.1"/>
    <property type="molecule type" value="Genomic_DNA"/>
</dbReference>
<dbReference type="AlphaFoldDB" id="Q55400"/>
<keyword evidence="2" id="KW-1185">Reference proteome</keyword>
<dbReference type="Proteomes" id="UP000001425">
    <property type="component" value="Chromosome"/>
</dbReference>
<dbReference type="eggNOG" id="ENOG5033E3H">
    <property type="taxonomic scope" value="Bacteria"/>
</dbReference>
<dbReference type="PaxDb" id="1148-1001249"/>